<dbReference type="EMBL" id="MGDI01000031">
    <property type="protein sequence ID" value="OGL52517.1"/>
    <property type="molecule type" value="Genomic_DNA"/>
</dbReference>
<dbReference type="STRING" id="1817883.A3G31_11060"/>
<evidence type="ECO:0000256" key="1">
    <source>
        <dbReference type="ARBA" id="ARBA00008609"/>
    </source>
</evidence>
<dbReference type="Pfam" id="PF01571">
    <property type="entry name" value="GCV_T"/>
    <property type="match status" value="1"/>
</dbReference>
<dbReference type="SUPFAM" id="SSF103025">
    <property type="entry name" value="Folate-binding domain"/>
    <property type="match status" value="1"/>
</dbReference>
<keyword evidence="3 7" id="KW-0032">Aminotransferase</keyword>
<evidence type="ECO:0000259" key="9">
    <source>
        <dbReference type="Pfam" id="PF01571"/>
    </source>
</evidence>
<accession>A0A1F7SH69</accession>
<dbReference type="NCBIfam" id="NF001567">
    <property type="entry name" value="PRK00389.1"/>
    <property type="match status" value="1"/>
</dbReference>
<evidence type="ECO:0000256" key="6">
    <source>
        <dbReference type="ARBA" id="ARBA00047665"/>
    </source>
</evidence>
<dbReference type="GO" id="GO:0004047">
    <property type="term" value="F:aminomethyltransferase activity"/>
    <property type="evidence" value="ECO:0007669"/>
    <property type="project" value="UniProtKB-UniRule"/>
</dbReference>
<evidence type="ECO:0000256" key="2">
    <source>
        <dbReference type="ARBA" id="ARBA00012616"/>
    </source>
</evidence>
<comment type="subunit">
    <text evidence="7">The glycine cleavage system is composed of four proteins: P, T, L and H.</text>
</comment>
<dbReference type="NCBIfam" id="TIGR00528">
    <property type="entry name" value="gcvT"/>
    <property type="match status" value="1"/>
</dbReference>
<evidence type="ECO:0000256" key="8">
    <source>
        <dbReference type="PIRSR" id="PIRSR006487-1"/>
    </source>
</evidence>
<dbReference type="SUPFAM" id="SSF101790">
    <property type="entry name" value="Aminomethyltransferase beta-barrel domain"/>
    <property type="match status" value="1"/>
</dbReference>
<evidence type="ECO:0000259" key="10">
    <source>
        <dbReference type="Pfam" id="PF08669"/>
    </source>
</evidence>
<dbReference type="EC" id="2.1.2.10" evidence="2 7"/>
<dbReference type="GO" id="GO:0008483">
    <property type="term" value="F:transaminase activity"/>
    <property type="evidence" value="ECO:0007669"/>
    <property type="project" value="UniProtKB-KW"/>
</dbReference>
<organism evidence="11 12">
    <name type="scientific">Candidatus Schekmanbacteria bacterium RIFCSPLOWO2_12_FULL_38_15</name>
    <dbReference type="NCBI Taxonomy" id="1817883"/>
    <lineage>
        <taxon>Bacteria</taxon>
        <taxon>Candidatus Schekmaniibacteriota</taxon>
    </lineage>
</organism>
<dbReference type="PIRSF" id="PIRSF006487">
    <property type="entry name" value="GcvT"/>
    <property type="match status" value="1"/>
</dbReference>
<dbReference type="Proteomes" id="UP000178082">
    <property type="component" value="Unassembled WGS sequence"/>
</dbReference>
<proteinExistence type="inferred from homology"/>
<feature type="domain" description="Aminomethyltransferase C-terminal" evidence="10">
    <location>
        <begin position="286"/>
        <end position="364"/>
    </location>
</feature>
<dbReference type="AlphaFoldDB" id="A0A1F7SH69"/>
<dbReference type="GO" id="GO:0005829">
    <property type="term" value="C:cytosol"/>
    <property type="evidence" value="ECO:0007669"/>
    <property type="project" value="TreeGrafter"/>
</dbReference>
<dbReference type="Gene3D" id="2.40.30.110">
    <property type="entry name" value="Aminomethyltransferase beta-barrel domains"/>
    <property type="match status" value="1"/>
</dbReference>
<dbReference type="PANTHER" id="PTHR43757:SF2">
    <property type="entry name" value="AMINOMETHYLTRANSFERASE, MITOCHONDRIAL"/>
    <property type="match status" value="1"/>
</dbReference>
<sequence length="367" mass="41828">MQPINQLKRTPIYNIHLRLGAKMVDFSGWEMPIQYEGIKSEHFCVRNSAGLFDVSHMGRIDFKGADALANVQYLTTNNASNMKDGKVIYSLMCNENGGIIDDVTVYRINSSHYFFCVNASNTGKDYEWIRKNIRGNAGLVNLNGEVSIIALQGPKAQKILQNLVNVNLEEIKPFWFRAGLMDSAEILISRTGYTGEDGFELYIRREHSADIWERISEKGKEYGLKPAGLGARDTLRTEMKYTLYGNEIDENVSPLEACLERYVDFNKGDFIGRDSLLKEKENGIKRRLVGFEMTEHSIPRHGFDIYRNGKLIGKVTSGMLSWHLNRGIGIGLVLSEYSETGSKFEVKIREKFYKARVIETPFYKRSL</sequence>
<feature type="binding site" evidence="8">
    <location>
        <position position="200"/>
    </location>
    <ligand>
        <name>substrate</name>
    </ligand>
</feature>
<dbReference type="Gene3D" id="3.30.70.1400">
    <property type="entry name" value="Aminomethyltransferase beta-barrel domains"/>
    <property type="match status" value="1"/>
</dbReference>
<dbReference type="Gene3D" id="3.30.1360.120">
    <property type="entry name" value="Probable tRNA modification gtpase trme, domain 1"/>
    <property type="match status" value="1"/>
</dbReference>
<dbReference type="FunFam" id="2.40.30.110:FF:000003">
    <property type="entry name" value="Aminomethyltransferase"/>
    <property type="match status" value="1"/>
</dbReference>
<feature type="domain" description="GCVT N-terminal" evidence="9">
    <location>
        <begin position="12"/>
        <end position="267"/>
    </location>
</feature>
<dbReference type="PANTHER" id="PTHR43757">
    <property type="entry name" value="AMINOMETHYLTRANSFERASE"/>
    <property type="match status" value="1"/>
</dbReference>
<dbReference type="HAMAP" id="MF_00259">
    <property type="entry name" value="GcvT"/>
    <property type="match status" value="1"/>
</dbReference>
<comment type="caution">
    <text evidence="11">The sequence shown here is derived from an EMBL/GenBank/DDBJ whole genome shotgun (WGS) entry which is preliminary data.</text>
</comment>
<dbReference type="FunFam" id="3.30.70.1400:FF:000001">
    <property type="entry name" value="Aminomethyltransferase"/>
    <property type="match status" value="1"/>
</dbReference>
<evidence type="ECO:0000313" key="12">
    <source>
        <dbReference type="Proteomes" id="UP000178082"/>
    </source>
</evidence>
<protein>
    <recommendedName>
        <fullName evidence="2 7">Aminomethyltransferase</fullName>
        <ecNumber evidence="2 7">2.1.2.10</ecNumber>
    </recommendedName>
    <alternativeName>
        <fullName evidence="5 7">Glycine cleavage system T protein</fullName>
    </alternativeName>
</protein>
<evidence type="ECO:0000256" key="4">
    <source>
        <dbReference type="ARBA" id="ARBA00022679"/>
    </source>
</evidence>
<keyword evidence="4 7" id="KW-0808">Transferase</keyword>
<evidence type="ECO:0000313" key="11">
    <source>
        <dbReference type="EMBL" id="OGL52517.1"/>
    </source>
</evidence>
<dbReference type="InterPro" id="IPR029043">
    <property type="entry name" value="GcvT/YgfZ_C"/>
</dbReference>
<comment type="catalytic activity">
    <reaction evidence="6 7">
        <text>N(6)-[(R)-S(8)-aminomethyldihydrolipoyl]-L-lysyl-[protein] + (6S)-5,6,7,8-tetrahydrofolate = N(6)-[(R)-dihydrolipoyl]-L-lysyl-[protein] + (6R)-5,10-methylene-5,6,7,8-tetrahydrofolate + NH4(+)</text>
        <dbReference type="Rhea" id="RHEA:16945"/>
        <dbReference type="Rhea" id="RHEA-COMP:10475"/>
        <dbReference type="Rhea" id="RHEA-COMP:10492"/>
        <dbReference type="ChEBI" id="CHEBI:15636"/>
        <dbReference type="ChEBI" id="CHEBI:28938"/>
        <dbReference type="ChEBI" id="CHEBI:57453"/>
        <dbReference type="ChEBI" id="CHEBI:83100"/>
        <dbReference type="ChEBI" id="CHEBI:83143"/>
        <dbReference type="EC" id="2.1.2.10"/>
    </reaction>
</comment>
<reference evidence="11 12" key="1">
    <citation type="journal article" date="2016" name="Nat. Commun.">
        <title>Thousands of microbial genomes shed light on interconnected biogeochemical processes in an aquifer system.</title>
        <authorList>
            <person name="Anantharaman K."/>
            <person name="Brown C.T."/>
            <person name="Hug L.A."/>
            <person name="Sharon I."/>
            <person name="Castelle C.J."/>
            <person name="Probst A.J."/>
            <person name="Thomas B.C."/>
            <person name="Singh A."/>
            <person name="Wilkins M.J."/>
            <person name="Karaoz U."/>
            <person name="Brodie E.L."/>
            <person name="Williams K.H."/>
            <person name="Hubbard S.S."/>
            <person name="Banfield J.F."/>
        </authorList>
    </citation>
    <scope>NUCLEOTIDE SEQUENCE [LARGE SCALE GENOMIC DNA]</scope>
</reference>
<comment type="function">
    <text evidence="7">The glycine cleavage system catalyzes the degradation of glycine.</text>
</comment>
<name>A0A1F7SH69_9BACT</name>
<dbReference type="InterPro" id="IPR006222">
    <property type="entry name" value="GCVT_N"/>
</dbReference>
<evidence type="ECO:0000256" key="7">
    <source>
        <dbReference type="HAMAP-Rule" id="MF_00259"/>
    </source>
</evidence>
<comment type="similarity">
    <text evidence="1 7">Belongs to the GcvT family.</text>
</comment>
<dbReference type="Gene3D" id="4.10.1250.10">
    <property type="entry name" value="Aminomethyltransferase fragment"/>
    <property type="match status" value="1"/>
</dbReference>
<dbReference type="InterPro" id="IPR013977">
    <property type="entry name" value="GcvT_C"/>
</dbReference>
<dbReference type="GO" id="GO:0005960">
    <property type="term" value="C:glycine cleavage complex"/>
    <property type="evidence" value="ECO:0007669"/>
    <property type="project" value="InterPro"/>
</dbReference>
<dbReference type="Pfam" id="PF08669">
    <property type="entry name" value="GCV_T_C"/>
    <property type="match status" value="1"/>
</dbReference>
<evidence type="ECO:0000256" key="3">
    <source>
        <dbReference type="ARBA" id="ARBA00022576"/>
    </source>
</evidence>
<dbReference type="InterPro" id="IPR028896">
    <property type="entry name" value="GcvT/YgfZ/DmdA"/>
</dbReference>
<dbReference type="InterPro" id="IPR022903">
    <property type="entry name" value="GcvT_bac"/>
</dbReference>
<dbReference type="InterPro" id="IPR006223">
    <property type="entry name" value="GcvT"/>
</dbReference>
<dbReference type="GO" id="GO:0019464">
    <property type="term" value="P:glycine decarboxylation via glycine cleavage system"/>
    <property type="evidence" value="ECO:0007669"/>
    <property type="project" value="UniProtKB-UniRule"/>
</dbReference>
<dbReference type="InterPro" id="IPR027266">
    <property type="entry name" value="TrmE/GcvT-like"/>
</dbReference>
<evidence type="ECO:0000256" key="5">
    <source>
        <dbReference type="ARBA" id="ARBA00031395"/>
    </source>
</evidence>
<gene>
    <name evidence="7" type="primary">gcvT</name>
    <name evidence="11" type="ORF">A3G31_11060</name>
</gene>